<dbReference type="PANTHER" id="PTHR30487">
    <property type="entry name" value="TYPE 4 PREPILIN-LIKE PROTEINS LEADER PEPTIDE-PROCESSING ENZYME"/>
    <property type="match status" value="1"/>
</dbReference>
<evidence type="ECO:0000256" key="7">
    <source>
        <dbReference type="SAM" id="Phobius"/>
    </source>
</evidence>
<feature type="domain" description="Prepilin type IV endopeptidase peptidase" evidence="8">
    <location>
        <begin position="109"/>
        <end position="213"/>
    </location>
</feature>
<dbReference type="Pfam" id="PF01478">
    <property type="entry name" value="Peptidase_A24"/>
    <property type="match status" value="1"/>
</dbReference>
<organism evidence="10 11">
    <name type="scientific">Qiania dongpingensis</name>
    <dbReference type="NCBI Taxonomy" id="2763669"/>
    <lineage>
        <taxon>Bacteria</taxon>
        <taxon>Bacillati</taxon>
        <taxon>Bacillota</taxon>
        <taxon>Clostridia</taxon>
        <taxon>Lachnospirales</taxon>
        <taxon>Lachnospiraceae</taxon>
        <taxon>Qiania</taxon>
    </lineage>
</organism>
<dbReference type="KEGG" id="qdo:H9Q78_02955"/>
<keyword evidence="5 7" id="KW-1133">Transmembrane helix</keyword>
<dbReference type="GO" id="GO:0005886">
    <property type="term" value="C:plasma membrane"/>
    <property type="evidence" value="ECO:0007669"/>
    <property type="project" value="UniProtKB-SubCell"/>
</dbReference>
<comment type="subcellular location">
    <subcellularLocation>
        <location evidence="1">Cell membrane</location>
        <topology evidence="1">Multi-pass membrane protein</topology>
    </subcellularLocation>
</comment>
<dbReference type="InterPro" id="IPR050882">
    <property type="entry name" value="Prepilin_peptidase/N-MTase"/>
</dbReference>
<evidence type="ECO:0000256" key="5">
    <source>
        <dbReference type="ARBA" id="ARBA00022989"/>
    </source>
</evidence>
<dbReference type="GO" id="GO:0004190">
    <property type="term" value="F:aspartic-type endopeptidase activity"/>
    <property type="evidence" value="ECO:0007669"/>
    <property type="project" value="InterPro"/>
</dbReference>
<gene>
    <name evidence="10" type="ORF">H9Q78_02955</name>
</gene>
<keyword evidence="6 7" id="KW-0472">Membrane</keyword>
<evidence type="ECO:0000256" key="2">
    <source>
        <dbReference type="ARBA" id="ARBA00005801"/>
    </source>
</evidence>
<evidence type="ECO:0000256" key="4">
    <source>
        <dbReference type="ARBA" id="ARBA00022692"/>
    </source>
</evidence>
<dbReference type="GO" id="GO:0006465">
    <property type="term" value="P:signal peptide processing"/>
    <property type="evidence" value="ECO:0007669"/>
    <property type="project" value="TreeGrafter"/>
</dbReference>
<protein>
    <submittedName>
        <fullName evidence="10">Prepilin peptidase</fullName>
    </submittedName>
</protein>
<evidence type="ECO:0000313" key="10">
    <source>
        <dbReference type="EMBL" id="QNM06942.1"/>
    </source>
</evidence>
<feature type="transmembrane region" description="Helical" evidence="7">
    <location>
        <begin position="133"/>
        <end position="150"/>
    </location>
</feature>
<keyword evidence="11" id="KW-1185">Reference proteome</keyword>
<dbReference type="Pfam" id="PF06750">
    <property type="entry name" value="A24_N_bact"/>
    <property type="match status" value="1"/>
</dbReference>
<feature type="transmembrane region" description="Helical" evidence="7">
    <location>
        <begin position="6"/>
        <end position="30"/>
    </location>
</feature>
<feature type="transmembrane region" description="Helical" evidence="7">
    <location>
        <begin position="157"/>
        <end position="177"/>
    </location>
</feature>
<dbReference type="Gene3D" id="1.20.120.1220">
    <property type="match status" value="1"/>
</dbReference>
<comment type="similarity">
    <text evidence="2">Belongs to the peptidase A24 family.</text>
</comment>
<keyword evidence="3" id="KW-1003">Cell membrane</keyword>
<evidence type="ECO:0000256" key="3">
    <source>
        <dbReference type="ARBA" id="ARBA00022475"/>
    </source>
</evidence>
<evidence type="ECO:0000259" key="8">
    <source>
        <dbReference type="Pfam" id="PF01478"/>
    </source>
</evidence>
<name>A0A7G9G810_9FIRM</name>
<evidence type="ECO:0000256" key="6">
    <source>
        <dbReference type="ARBA" id="ARBA00023136"/>
    </source>
</evidence>
<evidence type="ECO:0000259" key="9">
    <source>
        <dbReference type="Pfam" id="PF06750"/>
    </source>
</evidence>
<dbReference type="AlphaFoldDB" id="A0A7G9G810"/>
<dbReference type="PANTHER" id="PTHR30487:SF0">
    <property type="entry name" value="PREPILIN LEADER PEPTIDASE_N-METHYLTRANSFERASE-RELATED"/>
    <property type="match status" value="1"/>
</dbReference>
<evidence type="ECO:0000256" key="1">
    <source>
        <dbReference type="ARBA" id="ARBA00004651"/>
    </source>
</evidence>
<dbReference type="Proteomes" id="UP000515823">
    <property type="component" value="Chromosome"/>
</dbReference>
<accession>A0A7G9G810</accession>
<evidence type="ECO:0000313" key="11">
    <source>
        <dbReference type="Proteomes" id="UP000515823"/>
    </source>
</evidence>
<keyword evidence="4 7" id="KW-0812">Transmembrane</keyword>
<dbReference type="InterPro" id="IPR010627">
    <property type="entry name" value="Prepilin_pept_A24_N"/>
</dbReference>
<feature type="transmembrane region" description="Helical" evidence="7">
    <location>
        <begin position="197"/>
        <end position="217"/>
    </location>
</feature>
<dbReference type="InterPro" id="IPR000045">
    <property type="entry name" value="Prepilin_IV_endopep_pep"/>
</dbReference>
<feature type="domain" description="Prepilin peptidase A24 N-terminal" evidence="9">
    <location>
        <begin position="16"/>
        <end position="98"/>
    </location>
</feature>
<sequence>MVLLFYEILLGLLIFIAGACMFSFLNVIIYRVPRHMSFIKGFSMCPSCGHRLRAGDLVPVLSYLLLKGKCRYCKKSIGMRDTVIELLGGGAALLCAANYKEWPAALTVFLFFSVLTVTALIDADTMEIPDGCWIALAALAAVSVFTMDGVSIPSRIIGMICVSVPMLLVTLIVREAFGGGDIKLTAAAGLFLGWKLMLVSGAMAVFLGGGYGIFLLASGKKKRKDHFAFGPFLCVGMAAGILYGQPLIDWYLSFLLY</sequence>
<proteinExistence type="inferred from homology"/>
<dbReference type="EMBL" id="CP060634">
    <property type="protein sequence ID" value="QNM06942.1"/>
    <property type="molecule type" value="Genomic_DNA"/>
</dbReference>
<feature type="transmembrane region" description="Helical" evidence="7">
    <location>
        <begin position="102"/>
        <end position="121"/>
    </location>
</feature>
<feature type="transmembrane region" description="Helical" evidence="7">
    <location>
        <begin position="229"/>
        <end position="248"/>
    </location>
</feature>
<reference evidence="10 11" key="1">
    <citation type="submission" date="2020-08" db="EMBL/GenBank/DDBJ databases">
        <authorList>
            <person name="Liu C."/>
            <person name="Sun Q."/>
        </authorList>
    </citation>
    <scope>NUCLEOTIDE SEQUENCE [LARGE SCALE GENOMIC DNA]</scope>
    <source>
        <strain evidence="10 11">NSJ-38</strain>
    </source>
</reference>